<dbReference type="EMBL" id="AP014925">
    <property type="protein sequence ID" value="BAR95177.1"/>
    <property type="molecule type" value="Genomic_DNA"/>
</dbReference>
<dbReference type="AlphaFoldDB" id="A0AAD1BJ12"/>
<name>A0AAD1BJ12_PREIN</name>
<evidence type="ECO:0000313" key="2">
    <source>
        <dbReference type="Proteomes" id="UP000067008"/>
    </source>
</evidence>
<dbReference type="Proteomes" id="UP000067008">
    <property type="component" value="Chromosome 2"/>
</dbReference>
<accession>A0AAD1BJ12</accession>
<evidence type="ECO:0000313" key="1">
    <source>
        <dbReference type="EMBL" id="BAR95177.1"/>
    </source>
</evidence>
<proteinExistence type="predicted"/>
<gene>
    <name evidence="1" type="ORF">PI172_0449</name>
</gene>
<organism evidence="1 2">
    <name type="scientific">Prevotella intermedia</name>
    <dbReference type="NCBI Taxonomy" id="28131"/>
    <lineage>
        <taxon>Bacteria</taxon>
        <taxon>Pseudomonadati</taxon>
        <taxon>Bacteroidota</taxon>
        <taxon>Bacteroidia</taxon>
        <taxon>Bacteroidales</taxon>
        <taxon>Prevotellaceae</taxon>
        <taxon>Prevotella</taxon>
    </lineage>
</organism>
<reference evidence="1 2" key="1">
    <citation type="submission" date="2015-07" db="EMBL/GenBank/DDBJ databases">
        <title>Complete genome sequence of Prevotella intermedia strain 17-2.</title>
        <authorList>
            <person name="Nambu T."/>
        </authorList>
    </citation>
    <scope>NUCLEOTIDE SEQUENCE [LARGE SCALE GENOMIC DNA]</scope>
    <source>
        <strain evidence="1 2">17-2</strain>
    </source>
</reference>
<sequence>MGKFFQYLTNCPALRGYKQWLTRPVIIALCCYAIYRAGKSVGEAVYYLLH</sequence>
<protein>
    <submittedName>
        <fullName evidence="1">Uncharacterized protein</fullName>
    </submittedName>
</protein>
<dbReference type="RefSeq" id="WP_155115513.1">
    <property type="nucleotide sequence ID" value="NZ_AP014925.1"/>
</dbReference>